<evidence type="ECO:0000256" key="12">
    <source>
        <dbReference type="ARBA" id="ARBA00023242"/>
    </source>
</evidence>
<dbReference type="InterPro" id="IPR039977">
    <property type="entry name" value="Suv4-20/Set9"/>
</dbReference>
<keyword evidence="16" id="KW-1185">Reference proteome</keyword>
<evidence type="ECO:0000256" key="5">
    <source>
        <dbReference type="ARBA" id="ARBA00022491"/>
    </source>
</evidence>
<dbReference type="GO" id="GO:0140941">
    <property type="term" value="F:histone H4K20me methyltransferase activity"/>
    <property type="evidence" value="ECO:0007669"/>
    <property type="project" value="UniProtKB-EC"/>
</dbReference>
<dbReference type="Proteomes" id="UP000193944">
    <property type="component" value="Unassembled WGS sequence"/>
</dbReference>
<dbReference type="SUPFAM" id="SSF54160">
    <property type="entry name" value="Chromo domain-like"/>
    <property type="match status" value="1"/>
</dbReference>
<evidence type="ECO:0000313" key="15">
    <source>
        <dbReference type="EMBL" id="ORX64063.1"/>
    </source>
</evidence>
<keyword evidence="8" id="KW-0949">S-adenosyl-L-methionine</keyword>
<dbReference type="OrthoDB" id="6627536at2759"/>
<evidence type="ECO:0000256" key="2">
    <source>
        <dbReference type="ARBA" id="ARBA00004286"/>
    </source>
</evidence>
<protein>
    <recommendedName>
        <fullName evidence="3">[histone H4]-N-methyl-L-lysine(20) N-methyltransferase</fullName>
        <ecNumber evidence="3">2.1.1.362</ecNumber>
    </recommendedName>
</protein>
<evidence type="ECO:0000256" key="1">
    <source>
        <dbReference type="ARBA" id="ARBA00004123"/>
    </source>
</evidence>
<dbReference type="Gene3D" id="2.30.30.140">
    <property type="match status" value="1"/>
</dbReference>
<evidence type="ECO:0000256" key="11">
    <source>
        <dbReference type="ARBA" id="ARBA00023163"/>
    </source>
</evidence>
<dbReference type="EMBL" id="MCFG01000561">
    <property type="protein sequence ID" value="ORX64063.1"/>
    <property type="molecule type" value="Genomic_DNA"/>
</dbReference>
<evidence type="ECO:0000256" key="3">
    <source>
        <dbReference type="ARBA" id="ARBA00012188"/>
    </source>
</evidence>
<dbReference type="AlphaFoldDB" id="A0A1Y1VSB6"/>
<reference evidence="15 16" key="2">
    <citation type="submission" date="2016-08" db="EMBL/GenBank/DDBJ databases">
        <title>Pervasive Adenine N6-methylation of Active Genes in Fungi.</title>
        <authorList>
            <consortium name="DOE Joint Genome Institute"/>
            <person name="Mondo S.J."/>
            <person name="Dannebaum R.O."/>
            <person name="Kuo R.C."/>
            <person name="Labutti K."/>
            <person name="Haridas S."/>
            <person name="Kuo A."/>
            <person name="Salamov A."/>
            <person name="Ahrendt S.R."/>
            <person name="Lipzen A."/>
            <person name="Sullivan W."/>
            <person name="Andreopoulos W.B."/>
            <person name="Clum A."/>
            <person name="Lindquist E."/>
            <person name="Daum C."/>
            <person name="Ramamoorthy G.K."/>
            <person name="Gryganskyi A."/>
            <person name="Culley D."/>
            <person name="Magnuson J.K."/>
            <person name="James T.Y."/>
            <person name="O'Malley M.A."/>
            <person name="Stajich J.E."/>
            <person name="Spatafora J.W."/>
            <person name="Visel A."/>
            <person name="Grigoriev I.V."/>
        </authorList>
    </citation>
    <scope>NUCLEOTIDE SEQUENCE [LARGE SCALE GENOMIC DNA]</scope>
    <source>
        <strain evidence="15 16">S4</strain>
    </source>
</reference>
<dbReference type="Gene3D" id="2.170.270.10">
    <property type="entry name" value="SET domain"/>
    <property type="match status" value="1"/>
</dbReference>
<name>A0A1Y1VSB6_9FUNG</name>
<dbReference type="GO" id="GO:0005694">
    <property type="term" value="C:chromosome"/>
    <property type="evidence" value="ECO:0007669"/>
    <property type="project" value="UniProtKB-SubCell"/>
</dbReference>
<keyword evidence="11" id="KW-0804">Transcription</keyword>
<feature type="compositionally biased region" description="Polar residues" evidence="13">
    <location>
        <begin position="10"/>
        <end position="19"/>
    </location>
</feature>
<sequence>MEYYEDSNDDNSLLEYNSSDDQKSRRTPFSKRILKETEAIDCPELCQFDDILCDILIDNLFLGFRTHKLNKFNEKSFSPPPKYDEENNFSEAILDIIKKNILNVDIKDGVDSAFNDLYSLLTSETLDKNYNLSSLISTKLIKYPTFKEYFNSLSQAENDYFVDHAKRYLSMYHPKAGYQLIETNRYKSTGKKECCLIATKAWHKGDFLKYCSGILCPISNEELKNMKEQDFSIMFATSLQCNALFLGPGRFMNHDCQPNCEFISINKTTPTVNFKIIRDVNIGEELTVFYSDSYFGTNNCDCLCESCEKKQLGGFSKPLYEEITTSESEKESNLGHPISSVMRHRRRAQPISFKKLYKNDSLNRCSICNRIQSKLKSRESSFVCEGCLRHKKIYELNWPFREKEKKNKKSDEPSHLDDLSDFKDLFFKSIYNKQVDDSYDCLYDFYNKKLTGDTILNNNNDNSVKNPNSKESILSDNNRKELKEEYDNGHSLLSNNINKENGNNERNVNDYNSKINNPLIDFSYGHNNIRKKYRKRRLILDDYIKMMNRTATKRRYTMYDASPSHQSYDSVIYFGFSDYIIGLESENQQEYNLFNEISEKIRKYKSNEKKLNTHNLLNFSLPVKNSLNKQNPIINDKKYIYIDPLITPELICKTLFDDNLEERTKYSLNGINIEFIRNSYNRRKLVKYTTYEDKEVESINKLNNKCKYIGINTFLLKLYDAYKNHWESIHNNDLVSLNNNMLTNTKYYNNLNTVKLYHINEIVDCFSEYGWYKAEILKIEFDDKNVPKYYIHYLKWSVKYDVWVHSSQLRKPHEESDNLIQNATLGNR</sequence>
<dbReference type="EC" id="2.1.1.362" evidence="3"/>
<dbReference type="GO" id="GO:0032259">
    <property type="term" value="P:methylation"/>
    <property type="evidence" value="ECO:0007669"/>
    <property type="project" value="UniProtKB-KW"/>
</dbReference>
<dbReference type="PROSITE" id="PS50280">
    <property type="entry name" value="SET"/>
    <property type="match status" value="1"/>
</dbReference>
<dbReference type="Pfam" id="PF00856">
    <property type="entry name" value="SET"/>
    <property type="match status" value="1"/>
</dbReference>
<dbReference type="InterPro" id="IPR001214">
    <property type="entry name" value="SET_dom"/>
</dbReference>
<evidence type="ECO:0000256" key="4">
    <source>
        <dbReference type="ARBA" id="ARBA00022454"/>
    </source>
</evidence>
<comment type="caution">
    <text evidence="15">The sequence shown here is derived from an EMBL/GenBank/DDBJ whole genome shotgun (WGS) entry which is preliminary data.</text>
</comment>
<comment type="subcellular location">
    <subcellularLocation>
        <location evidence="2">Chromosome</location>
    </subcellularLocation>
    <subcellularLocation>
        <location evidence="1">Nucleus</location>
    </subcellularLocation>
</comment>
<evidence type="ECO:0000256" key="7">
    <source>
        <dbReference type="ARBA" id="ARBA00022679"/>
    </source>
</evidence>
<evidence type="ECO:0000259" key="14">
    <source>
        <dbReference type="PROSITE" id="PS50280"/>
    </source>
</evidence>
<keyword evidence="6" id="KW-0489">Methyltransferase</keyword>
<dbReference type="InterPro" id="IPR025790">
    <property type="entry name" value="Suv4-20_animal"/>
</dbReference>
<evidence type="ECO:0000256" key="8">
    <source>
        <dbReference type="ARBA" id="ARBA00022691"/>
    </source>
</evidence>
<evidence type="ECO:0000313" key="16">
    <source>
        <dbReference type="Proteomes" id="UP000193944"/>
    </source>
</evidence>
<keyword evidence="9" id="KW-0156">Chromatin regulator</keyword>
<dbReference type="SUPFAM" id="SSF82199">
    <property type="entry name" value="SET domain"/>
    <property type="match status" value="1"/>
</dbReference>
<evidence type="ECO:0000256" key="9">
    <source>
        <dbReference type="ARBA" id="ARBA00022853"/>
    </source>
</evidence>
<feature type="region of interest" description="Disordered" evidence="13">
    <location>
        <begin position="1"/>
        <end position="24"/>
    </location>
</feature>
<keyword evidence="7" id="KW-0808">Transferase</keyword>
<dbReference type="STRING" id="1754192.A0A1Y1VSB6"/>
<dbReference type="InterPro" id="IPR046341">
    <property type="entry name" value="SET_dom_sf"/>
</dbReference>
<dbReference type="InterPro" id="IPR041938">
    <property type="entry name" value="Hist-Lys_N-MTase_N"/>
</dbReference>
<proteinExistence type="predicted"/>
<keyword evidence="10" id="KW-0805">Transcription regulation</keyword>
<dbReference type="CDD" id="cd10524">
    <property type="entry name" value="SET_Suv4-20-like"/>
    <property type="match status" value="1"/>
</dbReference>
<evidence type="ECO:0000256" key="6">
    <source>
        <dbReference type="ARBA" id="ARBA00022603"/>
    </source>
</evidence>
<gene>
    <name evidence="15" type="ORF">BCR32DRAFT_273241</name>
</gene>
<dbReference type="PANTHER" id="PTHR12977">
    <property type="entry name" value="SUPPRESSOR OF VARIEGATION 4-20-RELATED"/>
    <property type="match status" value="1"/>
</dbReference>
<evidence type="ECO:0000256" key="10">
    <source>
        <dbReference type="ARBA" id="ARBA00023015"/>
    </source>
</evidence>
<dbReference type="InterPro" id="IPR025995">
    <property type="entry name" value="Tudor-knot"/>
</dbReference>
<dbReference type="GO" id="GO:0005634">
    <property type="term" value="C:nucleus"/>
    <property type="evidence" value="ECO:0007669"/>
    <property type="project" value="UniProtKB-SubCell"/>
</dbReference>
<keyword evidence="4" id="KW-0158">Chromosome</keyword>
<dbReference type="SMART" id="SM00317">
    <property type="entry name" value="SET"/>
    <property type="match status" value="1"/>
</dbReference>
<dbReference type="PANTHER" id="PTHR12977:SF4">
    <property type="entry name" value="HISTONE-LYSINE N-METHYLTRANSFERASE KMT5B"/>
    <property type="match status" value="1"/>
</dbReference>
<feature type="domain" description="SET" evidence="14">
    <location>
        <begin position="179"/>
        <end position="291"/>
    </location>
</feature>
<dbReference type="InterPro" id="IPR016197">
    <property type="entry name" value="Chromo-like_dom_sf"/>
</dbReference>
<dbReference type="Gene3D" id="1.10.10.1700">
    <property type="entry name" value="Histone-lysine N-methyltransferase"/>
    <property type="match status" value="1"/>
</dbReference>
<organism evidence="15 16">
    <name type="scientific">Anaeromyces robustus</name>
    <dbReference type="NCBI Taxonomy" id="1754192"/>
    <lineage>
        <taxon>Eukaryota</taxon>
        <taxon>Fungi</taxon>
        <taxon>Fungi incertae sedis</taxon>
        <taxon>Chytridiomycota</taxon>
        <taxon>Chytridiomycota incertae sedis</taxon>
        <taxon>Neocallimastigomycetes</taxon>
        <taxon>Neocallimastigales</taxon>
        <taxon>Neocallimastigaceae</taxon>
        <taxon>Anaeromyces</taxon>
    </lineage>
</organism>
<keyword evidence="12" id="KW-0539">Nucleus</keyword>
<dbReference type="Pfam" id="PF11717">
    <property type="entry name" value="Tudor-knot"/>
    <property type="match status" value="1"/>
</dbReference>
<keyword evidence="5" id="KW-0678">Repressor</keyword>
<dbReference type="PROSITE" id="PS51570">
    <property type="entry name" value="SAM_MT43_SUVAR420_2"/>
    <property type="match status" value="1"/>
</dbReference>
<accession>A0A1Y1VSB6</accession>
<evidence type="ECO:0000256" key="13">
    <source>
        <dbReference type="SAM" id="MobiDB-lite"/>
    </source>
</evidence>
<reference evidence="15 16" key="1">
    <citation type="submission" date="2016-08" db="EMBL/GenBank/DDBJ databases">
        <title>A Parts List for Fungal Cellulosomes Revealed by Comparative Genomics.</title>
        <authorList>
            <consortium name="DOE Joint Genome Institute"/>
            <person name="Haitjema C.H."/>
            <person name="Gilmore S.P."/>
            <person name="Henske J.K."/>
            <person name="Solomon K.V."/>
            <person name="De Groot R."/>
            <person name="Kuo A."/>
            <person name="Mondo S.J."/>
            <person name="Salamov A.A."/>
            <person name="Labutti K."/>
            <person name="Zhao Z."/>
            <person name="Chiniquy J."/>
            <person name="Barry K."/>
            <person name="Brewer H.M."/>
            <person name="Purvine S.O."/>
            <person name="Wright A.T."/>
            <person name="Boxma B."/>
            <person name="Van Alen T."/>
            <person name="Hackstein J.H."/>
            <person name="Baker S.E."/>
            <person name="Grigoriev I.V."/>
            <person name="O'Malley M.A."/>
        </authorList>
    </citation>
    <scope>NUCLEOTIDE SEQUENCE [LARGE SCALE GENOMIC DNA]</scope>
    <source>
        <strain evidence="15 16">S4</strain>
    </source>
</reference>